<gene>
    <name evidence="1" type="ORF">FSARC_8363</name>
</gene>
<evidence type="ECO:0000313" key="1">
    <source>
        <dbReference type="EMBL" id="KAF4963658.1"/>
    </source>
</evidence>
<dbReference type="OrthoDB" id="5008122at2759"/>
<protein>
    <submittedName>
        <fullName evidence="1">Uncharacterized protein</fullName>
    </submittedName>
</protein>
<dbReference type="EMBL" id="JABEXW010000458">
    <property type="protein sequence ID" value="KAF4963658.1"/>
    <property type="molecule type" value="Genomic_DNA"/>
</dbReference>
<organism evidence="1 2">
    <name type="scientific">Fusarium sarcochroum</name>
    <dbReference type="NCBI Taxonomy" id="1208366"/>
    <lineage>
        <taxon>Eukaryota</taxon>
        <taxon>Fungi</taxon>
        <taxon>Dikarya</taxon>
        <taxon>Ascomycota</taxon>
        <taxon>Pezizomycotina</taxon>
        <taxon>Sordariomycetes</taxon>
        <taxon>Hypocreomycetidae</taxon>
        <taxon>Hypocreales</taxon>
        <taxon>Nectriaceae</taxon>
        <taxon>Fusarium</taxon>
        <taxon>Fusarium lateritium species complex</taxon>
    </lineage>
</organism>
<accession>A0A8H4TT30</accession>
<name>A0A8H4TT30_9HYPO</name>
<dbReference type="AlphaFoldDB" id="A0A8H4TT30"/>
<dbReference type="Proteomes" id="UP000622797">
    <property type="component" value="Unassembled WGS sequence"/>
</dbReference>
<keyword evidence="2" id="KW-1185">Reference proteome</keyword>
<comment type="caution">
    <text evidence="1">The sequence shown here is derived from an EMBL/GenBank/DDBJ whole genome shotgun (WGS) entry which is preliminary data.</text>
</comment>
<sequence>METVSFLGLATLDTTLDSFANPRCFYEAAIFSFRNSLAGLVPDSLGSVVALCSLSHLGSCYLHNKNNPIISDSSPVVSLWKNAIRNHEHRQAFGDLIEALWPKAPTPFCTIPNFSFAQEMRSEFVVPHFGDCQETPPGELVAQDESLSGYLLAPFLGFDDAMPDSLAGPNFQFTSQTEQGRSMDIEDNRLTGLQMMSLQALQESAIITNLTYFLEECGELMHILSGRGVTAKSLHSCVTFNQNGAGVKELIKSSYIQPLAIHESFKDPSTLGILSIVNRFVDLGHLQSIDEARDYMIIIGRVGQTGHF</sequence>
<proteinExistence type="predicted"/>
<evidence type="ECO:0000313" key="2">
    <source>
        <dbReference type="Proteomes" id="UP000622797"/>
    </source>
</evidence>
<reference evidence="1" key="2">
    <citation type="submission" date="2020-05" db="EMBL/GenBank/DDBJ databases">
        <authorList>
            <person name="Kim H.-S."/>
            <person name="Proctor R.H."/>
            <person name="Brown D.W."/>
        </authorList>
    </citation>
    <scope>NUCLEOTIDE SEQUENCE</scope>
    <source>
        <strain evidence="1">NRRL 20472</strain>
    </source>
</reference>
<reference evidence="1" key="1">
    <citation type="journal article" date="2020" name="BMC Genomics">
        <title>Correction to: Identification and distribution of gene clusters required for synthesis of sphingolipid metabolism inhibitors in diverse species of the filamentous fungus Fusarium.</title>
        <authorList>
            <person name="Kim H.S."/>
            <person name="Lohmar J.M."/>
            <person name="Busman M."/>
            <person name="Brown D.W."/>
            <person name="Naumann T.A."/>
            <person name="Divon H.H."/>
            <person name="Lysoe E."/>
            <person name="Uhlig S."/>
            <person name="Proctor R.H."/>
        </authorList>
    </citation>
    <scope>NUCLEOTIDE SEQUENCE</scope>
    <source>
        <strain evidence="1">NRRL 20472</strain>
    </source>
</reference>